<dbReference type="Proteomes" id="UP000050525">
    <property type="component" value="Unassembled WGS sequence"/>
</dbReference>
<evidence type="ECO:0000313" key="1">
    <source>
        <dbReference type="EMBL" id="KYO19618.1"/>
    </source>
</evidence>
<name>A0A151M541_ALLMI</name>
<organism evidence="1 2">
    <name type="scientific">Alligator mississippiensis</name>
    <name type="common">American alligator</name>
    <dbReference type="NCBI Taxonomy" id="8496"/>
    <lineage>
        <taxon>Eukaryota</taxon>
        <taxon>Metazoa</taxon>
        <taxon>Chordata</taxon>
        <taxon>Craniata</taxon>
        <taxon>Vertebrata</taxon>
        <taxon>Euteleostomi</taxon>
        <taxon>Archelosauria</taxon>
        <taxon>Archosauria</taxon>
        <taxon>Crocodylia</taxon>
        <taxon>Alligatoridae</taxon>
        <taxon>Alligatorinae</taxon>
        <taxon>Alligator</taxon>
    </lineage>
</organism>
<reference evidence="1 2" key="1">
    <citation type="journal article" date="2012" name="Genome Biol.">
        <title>Sequencing three crocodilian genomes to illuminate the evolution of archosaurs and amniotes.</title>
        <authorList>
            <person name="St John J.A."/>
            <person name="Braun E.L."/>
            <person name="Isberg S.R."/>
            <person name="Miles L.G."/>
            <person name="Chong A.Y."/>
            <person name="Gongora J."/>
            <person name="Dalzell P."/>
            <person name="Moran C."/>
            <person name="Bed'hom B."/>
            <person name="Abzhanov A."/>
            <person name="Burgess S.C."/>
            <person name="Cooksey A.M."/>
            <person name="Castoe T.A."/>
            <person name="Crawford N.G."/>
            <person name="Densmore L.D."/>
            <person name="Drew J.C."/>
            <person name="Edwards S.V."/>
            <person name="Faircloth B.C."/>
            <person name="Fujita M.K."/>
            <person name="Greenwold M.J."/>
            <person name="Hoffmann F.G."/>
            <person name="Howard J.M."/>
            <person name="Iguchi T."/>
            <person name="Janes D.E."/>
            <person name="Khan S.Y."/>
            <person name="Kohno S."/>
            <person name="de Koning A.J."/>
            <person name="Lance S.L."/>
            <person name="McCarthy F.M."/>
            <person name="McCormack J.E."/>
            <person name="Merchant M.E."/>
            <person name="Peterson D.G."/>
            <person name="Pollock D.D."/>
            <person name="Pourmand N."/>
            <person name="Raney B.J."/>
            <person name="Roessler K.A."/>
            <person name="Sanford J.R."/>
            <person name="Sawyer R.H."/>
            <person name="Schmidt C.J."/>
            <person name="Triplett E.W."/>
            <person name="Tuberville T.D."/>
            <person name="Venegas-Anaya M."/>
            <person name="Howard J.T."/>
            <person name="Jarvis E.D."/>
            <person name="Guillette L.J.Jr."/>
            <person name="Glenn T.C."/>
            <person name="Green R.E."/>
            <person name="Ray D.A."/>
        </authorList>
    </citation>
    <scope>NUCLEOTIDE SEQUENCE [LARGE SCALE GENOMIC DNA]</scope>
    <source>
        <strain evidence="1">KSC_2009_1</strain>
    </source>
</reference>
<proteinExistence type="predicted"/>
<dbReference type="EMBL" id="AKHW03006584">
    <property type="protein sequence ID" value="KYO19618.1"/>
    <property type="molecule type" value="Genomic_DNA"/>
</dbReference>
<evidence type="ECO:0000313" key="2">
    <source>
        <dbReference type="Proteomes" id="UP000050525"/>
    </source>
</evidence>
<keyword evidence="2" id="KW-1185">Reference proteome</keyword>
<dbReference type="AlphaFoldDB" id="A0A151M541"/>
<comment type="caution">
    <text evidence="1">The sequence shown here is derived from an EMBL/GenBank/DDBJ whole genome shotgun (WGS) entry which is preliminary data.</text>
</comment>
<protein>
    <submittedName>
        <fullName evidence="1">Uncharacterized protein</fullName>
    </submittedName>
</protein>
<accession>A0A151M541</accession>
<sequence length="68" mass="8068">MLLIRRAQATYQEMLRREAIDNDKVKKEIVYHLDINPCCRFLRLTRAEGPESSAAWHRHIFYKSPSGH</sequence>
<gene>
    <name evidence="1" type="ORF">Y1Q_0007534</name>
</gene>